<keyword evidence="4" id="KW-0276">Fatty acid metabolism</keyword>
<keyword evidence="16" id="KW-1185">Reference proteome</keyword>
<protein>
    <recommendedName>
        <fullName evidence="11">Prostamide/prostaglandin F synthase</fullName>
        <ecNumber evidence="10">1.11.1.20</ecNumber>
    </recommendedName>
    <alternativeName>
        <fullName evidence="12">Peroxiredoxin-like 2B</fullName>
    </alternativeName>
</protein>
<reference evidence="17" key="1">
    <citation type="submission" date="2019-12" db="UniProtKB">
        <authorList>
            <consortium name="WormBaseParasite"/>
        </authorList>
    </citation>
    <scope>IDENTIFICATION</scope>
</reference>
<feature type="region of interest" description="Disordered" evidence="15">
    <location>
        <begin position="174"/>
        <end position="198"/>
    </location>
</feature>
<evidence type="ECO:0000256" key="3">
    <source>
        <dbReference type="ARBA" id="ARBA00022516"/>
    </source>
</evidence>
<dbReference type="GO" id="GO:0005829">
    <property type="term" value="C:cytosol"/>
    <property type="evidence" value="ECO:0007669"/>
    <property type="project" value="UniProtKB-SubCell"/>
</dbReference>
<dbReference type="AlphaFoldDB" id="A0A5S6QUG2"/>
<proteinExistence type="inferred from homology"/>
<evidence type="ECO:0000313" key="17">
    <source>
        <dbReference type="WBParaSite" id="TMUE_2000010532.1"/>
    </source>
</evidence>
<evidence type="ECO:0000256" key="15">
    <source>
        <dbReference type="SAM" id="MobiDB-lite"/>
    </source>
</evidence>
<dbReference type="FunFam" id="3.40.30.10:FF:000243">
    <property type="entry name" value="Prostamide/prostaglandin F synthase"/>
    <property type="match status" value="1"/>
</dbReference>
<comment type="subcellular location">
    <subcellularLocation>
        <location evidence="1">Cytoplasm</location>
        <location evidence="1">Cytosol</location>
    </subcellularLocation>
</comment>
<evidence type="ECO:0000256" key="12">
    <source>
        <dbReference type="ARBA" id="ARBA00041838"/>
    </source>
</evidence>
<sequence>MNKVAKDTVCRVDSNEEVLMSSFWSQGTCLVYFLRRFGCRVCRWHASTVNKLLPALTEHNVRAVAIAPEREGWEEFRDGQYWQGEVYYTPKKQLYVDLGMKRVGKLGLLGSFFSRKTIDAIFKSNGVCGNYRGDPYQFGGLFVVDKDGNMLYEFRQEGFTDAPDIEAIAKACGVEPPNPDAQGAPRCDNSCAPTDPPA</sequence>
<dbReference type="SUPFAM" id="SSF52833">
    <property type="entry name" value="Thioredoxin-like"/>
    <property type="match status" value="1"/>
</dbReference>
<dbReference type="EC" id="1.11.1.20" evidence="10"/>
<comment type="function">
    <text evidence="8">Catalyzes the reduction of prostaglandin-ethanolamide H(2) (prostamide H(2)) to prostamide F(2alpha) with NADPH as proton donor. Also able to reduce prostaglandin H(2) to prostaglandin F(2alpha).</text>
</comment>
<dbReference type="PANTHER" id="PTHR28630:SF3">
    <property type="entry name" value="PEROXIREDOXIN-LIKE 2C"/>
    <property type="match status" value="1"/>
</dbReference>
<dbReference type="GO" id="GO:0016491">
    <property type="term" value="F:oxidoreductase activity"/>
    <property type="evidence" value="ECO:0007669"/>
    <property type="project" value="UniProtKB-KW"/>
</dbReference>
<keyword evidence="6" id="KW-0560">Oxidoreductase</keyword>
<comment type="catalytic activity">
    <reaction evidence="13">
        <text>prostaglandin H2 + [thioredoxin]-dithiol = prostaglandin F2alpha + [thioredoxin]-disulfide</text>
        <dbReference type="Rhea" id="RHEA:28214"/>
        <dbReference type="Rhea" id="RHEA-COMP:10698"/>
        <dbReference type="Rhea" id="RHEA-COMP:10700"/>
        <dbReference type="ChEBI" id="CHEBI:29950"/>
        <dbReference type="ChEBI" id="CHEBI:50058"/>
        <dbReference type="ChEBI" id="CHEBI:57404"/>
        <dbReference type="ChEBI" id="CHEBI:57405"/>
        <dbReference type="EC" id="1.11.1.20"/>
    </reaction>
</comment>
<evidence type="ECO:0000256" key="8">
    <source>
        <dbReference type="ARBA" id="ARBA00037117"/>
    </source>
</evidence>
<evidence type="ECO:0000256" key="5">
    <source>
        <dbReference type="ARBA" id="ARBA00022857"/>
    </source>
</evidence>
<dbReference type="InterPro" id="IPR032801">
    <property type="entry name" value="PXL2A/B/C"/>
</dbReference>
<dbReference type="Pfam" id="PF13911">
    <property type="entry name" value="AhpC-TSA_2"/>
    <property type="match status" value="1"/>
</dbReference>
<evidence type="ECO:0000256" key="9">
    <source>
        <dbReference type="ARBA" id="ARBA00037965"/>
    </source>
</evidence>
<dbReference type="Gene3D" id="3.40.30.10">
    <property type="entry name" value="Glutaredoxin"/>
    <property type="match status" value="1"/>
</dbReference>
<dbReference type="InterPro" id="IPR036249">
    <property type="entry name" value="Thioredoxin-like_sf"/>
</dbReference>
<accession>A0A5S6QUG2</accession>
<keyword evidence="5" id="KW-0521">NADP</keyword>
<evidence type="ECO:0000256" key="6">
    <source>
        <dbReference type="ARBA" id="ARBA00023002"/>
    </source>
</evidence>
<evidence type="ECO:0000256" key="14">
    <source>
        <dbReference type="ARBA" id="ARBA00048626"/>
    </source>
</evidence>
<evidence type="ECO:0000256" key="13">
    <source>
        <dbReference type="ARBA" id="ARBA00047917"/>
    </source>
</evidence>
<evidence type="ECO:0000256" key="4">
    <source>
        <dbReference type="ARBA" id="ARBA00022832"/>
    </source>
</evidence>
<dbReference type="Proteomes" id="UP000046395">
    <property type="component" value="Unassembled WGS sequence"/>
</dbReference>
<evidence type="ECO:0000256" key="2">
    <source>
        <dbReference type="ARBA" id="ARBA00022490"/>
    </source>
</evidence>
<dbReference type="CDD" id="cd02970">
    <property type="entry name" value="PRX_like2"/>
    <property type="match status" value="1"/>
</dbReference>
<keyword evidence="7" id="KW-0443">Lipid metabolism</keyword>
<evidence type="ECO:0000313" key="16">
    <source>
        <dbReference type="Proteomes" id="UP000046395"/>
    </source>
</evidence>
<evidence type="ECO:0000256" key="7">
    <source>
        <dbReference type="ARBA" id="ARBA00023098"/>
    </source>
</evidence>
<dbReference type="STRING" id="70415.A0A5S6QUG2"/>
<dbReference type="GO" id="GO:0006631">
    <property type="term" value="P:fatty acid metabolic process"/>
    <property type="evidence" value="ECO:0007669"/>
    <property type="project" value="UniProtKB-KW"/>
</dbReference>
<evidence type="ECO:0000256" key="10">
    <source>
        <dbReference type="ARBA" id="ARBA00039126"/>
    </source>
</evidence>
<organism evidence="16 17">
    <name type="scientific">Trichuris muris</name>
    <name type="common">Mouse whipworm</name>
    <dbReference type="NCBI Taxonomy" id="70415"/>
    <lineage>
        <taxon>Eukaryota</taxon>
        <taxon>Metazoa</taxon>
        <taxon>Ecdysozoa</taxon>
        <taxon>Nematoda</taxon>
        <taxon>Enoplea</taxon>
        <taxon>Dorylaimia</taxon>
        <taxon>Trichinellida</taxon>
        <taxon>Trichuridae</taxon>
        <taxon>Trichuris</taxon>
    </lineage>
</organism>
<evidence type="ECO:0000256" key="1">
    <source>
        <dbReference type="ARBA" id="ARBA00004514"/>
    </source>
</evidence>
<keyword evidence="3" id="KW-0444">Lipid biosynthesis</keyword>
<comment type="catalytic activity">
    <reaction evidence="14">
        <text>prostamide F2alpha + [thioredoxin]-disulfide = prostamide H2 + [thioredoxin]-dithiol</text>
        <dbReference type="Rhea" id="RHEA:26373"/>
        <dbReference type="Rhea" id="RHEA-COMP:10698"/>
        <dbReference type="Rhea" id="RHEA-COMP:10700"/>
        <dbReference type="ChEBI" id="CHEBI:29950"/>
        <dbReference type="ChEBI" id="CHEBI:50058"/>
        <dbReference type="ChEBI" id="CHEBI:53081"/>
        <dbReference type="ChEBI" id="CHEBI:53082"/>
        <dbReference type="EC" id="1.11.1.20"/>
    </reaction>
</comment>
<comment type="similarity">
    <text evidence="9">Belongs to the peroxiredoxin-like PRXL2 family. Prostamide/prostaglandin F synthase subfamily.</text>
</comment>
<evidence type="ECO:0000256" key="11">
    <source>
        <dbReference type="ARBA" id="ARBA00040768"/>
    </source>
</evidence>
<dbReference type="PANTHER" id="PTHR28630">
    <property type="match status" value="1"/>
</dbReference>
<keyword evidence="2" id="KW-0963">Cytoplasm</keyword>
<name>A0A5S6QUG2_TRIMR</name>
<dbReference type="WBParaSite" id="TMUE_2000010532.1">
    <property type="protein sequence ID" value="TMUE_2000010532.1"/>
    <property type="gene ID" value="WBGene00288619"/>
</dbReference>